<sequence>MNMNEIKKKENCDFNYLSVLSNSLILRKIVQKINSYEDLKSLANTCKKLRIILSQLHYKYKNLWYYYEYDDNLIVSMPQFLSNIGEYRYCIECKNFYDETLLSVFINELHGERRTSMINQNNKNIIEEKIKYLNKVIEENLPRHMSLNLSINGNFEIRNLSTLKNFKHINVIYITKSPFNYKYLKYITENVEYLDNIVFGESSCPDDRNIIPNIYLNDITDGVQIFKFLYSFIGLLSMLKDNEKLNNLYLTYGALDCIESNNEFDVLKEFTKKSHHIYMDIYSNGFRNSPAWLNYFAETTNVYSLTWFVSGYMEDSFVIVHPIFLKFMETLTNFGIIYYRDITLLSHLTFSEPATSIFYNALRKCCKMKMFAMTIYLFEISDSLSEEVIDRETNITYKNSFTEFCCKMPPNLSVLYLHRCDILSFDELKLISESSPKIETLILHDLRDSDICDLDKLKTIFKNVRYVDFTVSEKYASSIVLKSLTDEKKTDNGEVKLVLKWPSFSIFTCKFLCVVKGLNNGFKELERNTPRSPGQFIIKTPRLRNDSEYFYNVPSSHHEDFNEVEVTIMRNGSLFEQKKYIEIKKYIDAMSSEKIDEFHKRYL</sequence>
<evidence type="ECO:0000313" key="3">
    <source>
        <dbReference type="WBParaSite" id="TCONS_00009295.p1"/>
    </source>
</evidence>
<name>A0A0K0DT48_STRER</name>
<keyword evidence="1" id="KW-1185">Reference proteome</keyword>
<proteinExistence type="predicted"/>
<organism evidence="2">
    <name type="scientific">Strongyloides stercoralis</name>
    <name type="common">Threadworm</name>
    <dbReference type="NCBI Taxonomy" id="6248"/>
    <lineage>
        <taxon>Eukaryota</taxon>
        <taxon>Metazoa</taxon>
        <taxon>Ecdysozoa</taxon>
        <taxon>Nematoda</taxon>
        <taxon>Chromadorea</taxon>
        <taxon>Rhabditida</taxon>
        <taxon>Tylenchina</taxon>
        <taxon>Panagrolaimomorpha</taxon>
        <taxon>Strongyloidoidea</taxon>
        <taxon>Strongyloididae</taxon>
        <taxon>Strongyloides</taxon>
    </lineage>
</organism>
<dbReference type="Proteomes" id="UP000035681">
    <property type="component" value="Unplaced"/>
</dbReference>
<dbReference type="WBParaSite" id="TCONS_00009295.p1">
    <property type="protein sequence ID" value="TCONS_00009295.p1"/>
    <property type="gene ID" value="XLOC_007122"/>
</dbReference>
<accession>A0A0K0DT48</accession>
<dbReference type="WBParaSite" id="SSTP_0000040800.1">
    <property type="protein sequence ID" value="SSTP_0000040800.1"/>
    <property type="gene ID" value="SSTP_0000040800"/>
</dbReference>
<dbReference type="AlphaFoldDB" id="A0A0K0DT48"/>
<reference evidence="2" key="1">
    <citation type="submission" date="2015-08" db="UniProtKB">
        <authorList>
            <consortium name="WormBaseParasite"/>
        </authorList>
    </citation>
    <scope>IDENTIFICATION</scope>
</reference>
<protein>
    <submittedName>
        <fullName evidence="2 3">F-box domain-containing protein</fullName>
    </submittedName>
</protein>
<evidence type="ECO:0000313" key="2">
    <source>
        <dbReference type="WBParaSite" id="SSTP_0000040800.1"/>
    </source>
</evidence>
<evidence type="ECO:0000313" key="1">
    <source>
        <dbReference type="Proteomes" id="UP000035681"/>
    </source>
</evidence>